<feature type="domain" description="Syndetin C-terminal" evidence="2">
    <location>
        <begin position="663"/>
        <end position="903"/>
    </location>
</feature>
<dbReference type="InterPro" id="IPR040047">
    <property type="entry name" value="VPS50"/>
</dbReference>
<gene>
    <name evidence="3" type="ORF">M9Y10_039468</name>
</gene>
<feature type="region of interest" description="Disordered" evidence="1">
    <location>
        <begin position="1"/>
        <end position="20"/>
    </location>
</feature>
<evidence type="ECO:0000313" key="4">
    <source>
        <dbReference type="Proteomes" id="UP001470230"/>
    </source>
</evidence>
<dbReference type="Pfam" id="PF10474">
    <property type="entry name" value="Syndetin_C"/>
    <property type="match status" value="1"/>
</dbReference>
<dbReference type="EMBL" id="JAPFFF010000006">
    <property type="protein sequence ID" value="KAK8888398.1"/>
    <property type="molecule type" value="Genomic_DNA"/>
</dbReference>
<feature type="region of interest" description="Disordered" evidence="1">
    <location>
        <begin position="475"/>
        <end position="502"/>
    </location>
</feature>
<name>A0ABR2KBA2_9EUKA</name>
<evidence type="ECO:0000256" key="1">
    <source>
        <dbReference type="SAM" id="MobiDB-lite"/>
    </source>
</evidence>
<proteinExistence type="predicted"/>
<organism evidence="3 4">
    <name type="scientific">Tritrichomonas musculus</name>
    <dbReference type="NCBI Taxonomy" id="1915356"/>
    <lineage>
        <taxon>Eukaryota</taxon>
        <taxon>Metamonada</taxon>
        <taxon>Parabasalia</taxon>
        <taxon>Tritrichomonadida</taxon>
        <taxon>Tritrichomonadidae</taxon>
        <taxon>Tritrichomonas</taxon>
    </lineage>
</organism>
<feature type="compositionally biased region" description="Basic and acidic residues" evidence="1">
    <location>
        <begin position="480"/>
        <end position="495"/>
    </location>
</feature>
<evidence type="ECO:0000259" key="2">
    <source>
        <dbReference type="Pfam" id="PF10474"/>
    </source>
</evidence>
<reference evidence="3 4" key="1">
    <citation type="submission" date="2024-04" db="EMBL/GenBank/DDBJ databases">
        <title>Tritrichomonas musculus Genome.</title>
        <authorList>
            <person name="Alves-Ferreira E."/>
            <person name="Grigg M."/>
            <person name="Lorenzi H."/>
            <person name="Galac M."/>
        </authorList>
    </citation>
    <scope>NUCLEOTIDE SEQUENCE [LARGE SCALE GENOMIC DNA]</scope>
    <source>
        <strain evidence="3 4">EAF2021</strain>
    </source>
</reference>
<dbReference type="Proteomes" id="UP001470230">
    <property type="component" value="Unassembled WGS sequence"/>
</dbReference>
<comment type="caution">
    <text evidence="3">The sequence shown here is derived from an EMBL/GenBank/DDBJ whole genome shotgun (WGS) entry which is preliminary data.</text>
</comment>
<evidence type="ECO:0000313" key="3">
    <source>
        <dbReference type="EMBL" id="KAK8888398.1"/>
    </source>
</evidence>
<dbReference type="PANTHER" id="PTHR13258:SF0">
    <property type="entry name" value="SYNDETIN"/>
    <property type="match status" value="1"/>
</dbReference>
<sequence length="912" mass="103573">MSQQGKQKDEESNAHEKSDQMTLKDVPSLFYDSPTPESCILTILSELPPIFDETFDDALLKKIELAESSITIVAEHLTHDVLSSQQQIFDATNTFISLNDNIFESSNFIHSIRDQVLNVREQTLTPILNILKYVRDLRRDTKSLTVLHFIRCITLIFDALNSSNLVWASYTLLQIQYLLYKEKSIYSLQLFDSFIGFTFTPLPTNVLSNNIPIQITIGELKKVKCIKNMISDIISFSPVLMSKMDRQLISDLSSNGSPFENSKYSVIVVSYCLINDHPPIAKVLFDKSTKIIRQQSIAYFETKSNDLQTLFRFMENACSIIENFSHFIKFHNNHQTFGSIVSELPIDIDVALLEKLPPDKDMIEKVKGIENDFNTYFTQLSNVAESNVLQFLSRLKIATLDALSFIQLVRALKEFNSFVKCSGLNDWISITTDSFLKNYSSVSTTSVKKAVASDSWVPTQTEDGFIQLVQTMPNRPNKASKQDESNEREQNDKSILKNQNDTDNDIECTFNFNNSYKDKAFSAFASSSAITTVRVVHSLICLSMELDSDTCLNLIVQVSIYFVTCVMSIFSNPQHIFIENNNSSNDNEMILNPNFILFLVPEFSNAVNQMLRLLNDCTNISKNANSKSKDNSSNSLFSLSQSFSQLVFQPTSSNLPNSNEAQLMQMVTATDGLELLLWYLNGIRDNIIKRSKTKKGALSRSNTQYLAERVNLFYKYVVDIVIPSFMKNMSAIVMKNSGFLQIKNLKHQLQSSTWDLDEVTIEYHPFVSLAKKAFDRLDQTLMNLQLKRSIMNDIYIGTWAYLSQELISAFANVRNCNSFGRTLMAADTKKIGELFQSVSKIEANTSLVLEYVNAFFFQVNEFSKWIERAPGRFKQKHIVALVKTGLNIKLSSTDSKALLAKIESRYAASLRV</sequence>
<feature type="compositionally biased region" description="Basic and acidic residues" evidence="1">
    <location>
        <begin position="1"/>
        <end position="19"/>
    </location>
</feature>
<dbReference type="InterPro" id="IPR019514">
    <property type="entry name" value="Syndetin_C"/>
</dbReference>
<keyword evidence="4" id="KW-1185">Reference proteome</keyword>
<protein>
    <recommendedName>
        <fullName evidence="2">Syndetin C-terminal domain-containing protein</fullName>
    </recommendedName>
</protein>
<accession>A0ABR2KBA2</accession>
<dbReference type="PANTHER" id="PTHR13258">
    <property type="entry name" value="SYNDETIN"/>
    <property type="match status" value="1"/>
</dbReference>